<sequence length="178" mass="20460">MLSNKPRLNVALYARGGRPKMPGKEDTYHWGLIVGPKNDDQNKDGVCYHAKESFVEGRSEWVFQEIECSRQVASMLLVRVLVGKVKDRSQLSETMRAVSIRSGEEGWNCVSWVEEALEKVTAHGKILSSNVAEWETIRNEAMRYCQLKKDEHRFDGKKNYDMSKVPTYDMMQSKEIVV</sequence>
<name>A0A5N6U0H9_ASPAV</name>
<dbReference type="Proteomes" id="UP000325780">
    <property type="component" value="Unassembled WGS sequence"/>
</dbReference>
<reference evidence="1 2" key="1">
    <citation type="submission" date="2019-04" db="EMBL/GenBank/DDBJ databases">
        <title>Friends and foes A comparative genomics study of 23 Aspergillus species from section Flavi.</title>
        <authorList>
            <consortium name="DOE Joint Genome Institute"/>
            <person name="Kjaerbolling I."/>
            <person name="Vesth T."/>
            <person name="Frisvad J.C."/>
            <person name="Nybo J.L."/>
            <person name="Theobald S."/>
            <person name="Kildgaard S."/>
            <person name="Isbrandt T."/>
            <person name="Kuo A."/>
            <person name="Sato A."/>
            <person name="Lyhne E.K."/>
            <person name="Kogle M.E."/>
            <person name="Wiebenga A."/>
            <person name="Kun R.S."/>
            <person name="Lubbers R.J."/>
            <person name="Makela M.R."/>
            <person name="Barry K."/>
            <person name="Chovatia M."/>
            <person name="Clum A."/>
            <person name="Daum C."/>
            <person name="Haridas S."/>
            <person name="He G."/>
            <person name="LaButti K."/>
            <person name="Lipzen A."/>
            <person name="Mondo S."/>
            <person name="Riley R."/>
            <person name="Salamov A."/>
            <person name="Simmons B.A."/>
            <person name="Magnuson J.K."/>
            <person name="Henrissat B."/>
            <person name="Mortensen U.H."/>
            <person name="Larsen T.O."/>
            <person name="Devries R.P."/>
            <person name="Grigoriev I.V."/>
            <person name="Machida M."/>
            <person name="Baker S.E."/>
            <person name="Andersen M.R."/>
        </authorList>
    </citation>
    <scope>NUCLEOTIDE SEQUENCE [LARGE SCALE GENOMIC DNA]</scope>
    <source>
        <strain evidence="1 2">IBT 18842</strain>
    </source>
</reference>
<gene>
    <name evidence="1" type="ORF">BDV25DRAFT_151723</name>
</gene>
<organism evidence="1 2">
    <name type="scientific">Aspergillus avenaceus</name>
    <dbReference type="NCBI Taxonomy" id="36643"/>
    <lineage>
        <taxon>Eukaryota</taxon>
        <taxon>Fungi</taxon>
        <taxon>Dikarya</taxon>
        <taxon>Ascomycota</taxon>
        <taxon>Pezizomycotina</taxon>
        <taxon>Eurotiomycetes</taxon>
        <taxon>Eurotiomycetidae</taxon>
        <taxon>Eurotiales</taxon>
        <taxon>Aspergillaceae</taxon>
        <taxon>Aspergillus</taxon>
        <taxon>Aspergillus subgen. Circumdati</taxon>
    </lineage>
</organism>
<evidence type="ECO:0000313" key="1">
    <source>
        <dbReference type="EMBL" id="KAE8152095.1"/>
    </source>
</evidence>
<proteinExistence type="predicted"/>
<protein>
    <submittedName>
        <fullName evidence="1">Uncharacterized protein</fullName>
    </submittedName>
</protein>
<dbReference type="InterPro" id="IPR054208">
    <property type="entry name" value="DUF6914"/>
</dbReference>
<keyword evidence="2" id="KW-1185">Reference proteome</keyword>
<accession>A0A5N6U0H9</accession>
<dbReference type="OrthoDB" id="2679825at2759"/>
<dbReference type="Pfam" id="PF21858">
    <property type="entry name" value="DUF6914"/>
    <property type="match status" value="1"/>
</dbReference>
<dbReference type="AlphaFoldDB" id="A0A5N6U0H9"/>
<dbReference type="EMBL" id="ML742059">
    <property type="protein sequence ID" value="KAE8152095.1"/>
    <property type="molecule type" value="Genomic_DNA"/>
</dbReference>
<evidence type="ECO:0000313" key="2">
    <source>
        <dbReference type="Proteomes" id="UP000325780"/>
    </source>
</evidence>